<dbReference type="PANTHER" id="PTHR38075">
    <property type="entry name" value="DUF4139 DOMAIN-CONTAINING PROTEIN"/>
    <property type="match status" value="1"/>
</dbReference>
<name>A0A1D9G2V8_MOOP1</name>
<gene>
    <name evidence="1" type="ORF">BJP36_20190</name>
</gene>
<protein>
    <submittedName>
        <fullName evidence="1">DUF4139 domain-containing protein</fullName>
    </submittedName>
</protein>
<evidence type="ECO:0000313" key="2">
    <source>
        <dbReference type="Proteomes" id="UP000176944"/>
    </source>
</evidence>
<dbReference type="AlphaFoldDB" id="A0A1D9G2V8"/>
<organism evidence="1 2">
    <name type="scientific">Moorena producens (strain JHB)</name>
    <dbReference type="NCBI Taxonomy" id="1454205"/>
    <lineage>
        <taxon>Bacteria</taxon>
        <taxon>Bacillati</taxon>
        <taxon>Cyanobacteriota</taxon>
        <taxon>Cyanophyceae</taxon>
        <taxon>Coleofasciculales</taxon>
        <taxon>Coleofasciculaceae</taxon>
        <taxon>Moorena</taxon>
    </lineage>
</organism>
<evidence type="ECO:0000313" key="1">
    <source>
        <dbReference type="EMBL" id="AOY81881.1"/>
    </source>
</evidence>
<proteinExistence type="predicted"/>
<accession>A0A1D9G2V8</accession>
<dbReference type="Proteomes" id="UP000176944">
    <property type="component" value="Chromosome"/>
</dbReference>
<reference evidence="2" key="1">
    <citation type="submission" date="2016-10" db="EMBL/GenBank/DDBJ databases">
        <title>Comparative genomics uncovers the prolific and rare metabolic potential of the cyanobacterial genus Moorea.</title>
        <authorList>
            <person name="Leao T."/>
            <person name="Castelao G."/>
            <person name="Korobeynikov A."/>
            <person name="Monroe E.A."/>
            <person name="Podell S."/>
            <person name="Glukhov E."/>
            <person name="Allen E."/>
            <person name="Gerwick W.H."/>
            <person name="Gerwick L."/>
        </authorList>
    </citation>
    <scope>NUCLEOTIDE SEQUENCE [LARGE SCALE GENOMIC DNA]</scope>
    <source>
        <strain evidence="2">JHB</strain>
    </source>
</reference>
<dbReference type="PANTHER" id="PTHR38075:SF1">
    <property type="entry name" value="DUF4139 DOMAIN-CONTAINING PROTEIN"/>
    <property type="match status" value="1"/>
</dbReference>
<sequence length="474" mass="53644">MADNPIISTAKESQGFSLTIYNQNFAVVREQRQLSLKQGTNLVRYEDVAAQIDPTSISFKSVTAPNSVMVREQNYQYDLLNPTTILNKSVGKTIRFRRVNPDGQIEILEGTLLNPPEVTVASQNSYRGSNQSQKLAIRLPNGNVVLNPSGEMELNEMPEGLVSRPSLLWKLEVSETGDHATEVSYIANSITWKVDYVAVVSDDESKVDITGWVTLDNRSGATYENSQLQLIAGDVRRVEEYEQAQVMMLKSVKARSAQPQFEEETFFEYHLYTLDGTTTVQNNETKQMTLLSAAEVQVNRKLIFDSSKQWYYSRINPPGQGEDSHQDKVNVILELANTKTNNMGMPLPKGKVRVYKADRRGNLQFLGEDLIDHTPRDEVVGLYIGDSFDVVGDRKRTAHKQISNRVTEDSVEISIRNRKEDQAQVWVVERFSGDWKILKTSHSYNQLDAKTVEFPISINPGEEVKITYSVMIKY</sequence>
<dbReference type="EMBL" id="CP017708">
    <property type="protein sequence ID" value="AOY81881.1"/>
    <property type="molecule type" value="Genomic_DNA"/>
</dbReference>